<dbReference type="InterPro" id="IPR008258">
    <property type="entry name" value="Transglycosylase_SLT_dom_1"/>
</dbReference>
<feature type="transmembrane region" description="Helical" evidence="1">
    <location>
        <begin position="813"/>
        <end position="833"/>
    </location>
</feature>
<organism evidence="4 5">
    <name type="scientific">Kitasatospora acidiphila</name>
    <dbReference type="NCBI Taxonomy" id="2567942"/>
    <lineage>
        <taxon>Bacteria</taxon>
        <taxon>Bacillati</taxon>
        <taxon>Actinomycetota</taxon>
        <taxon>Actinomycetes</taxon>
        <taxon>Kitasatosporales</taxon>
        <taxon>Streptomycetaceae</taxon>
        <taxon>Kitasatospora</taxon>
    </lineage>
</organism>
<keyword evidence="1" id="KW-0812">Transmembrane</keyword>
<dbReference type="RefSeq" id="WP_141634535.1">
    <property type="nucleotide sequence ID" value="NZ_VIGB01000003.1"/>
</dbReference>
<dbReference type="SUPFAM" id="SSF53955">
    <property type="entry name" value="Lysozyme-like"/>
    <property type="match status" value="1"/>
</dbReference>
<gene>
    <name evidence="4" type="ORF">E6W39_18975</name>
</gene>
<dbReference type="InterPro" id="IPR013491">
    <property type="entry name" value="Tape_meas_N"/>
</dbReference>
<dbReference type="PANTHER" id="PTHR38812">
    <property type="entry name" value="MU-LIKE PROPHAGE FLUMU PROTEIN GP42"/>
    <property type="match status" value="1"/>
</dbReference>
<feature type="domain" description="Tape measure protein N-terminal" evidence="3">
    <location>
        <begin position="310"/>
        <end position="499"/>
    </location>
</feature>
<feature type="transmembrane region" description="Helical" evidence="1">
    <location>
        <begin position="638"/>
        <end position="656"/>
    </location>
</feature>
<evidence type="ECO:0000313" key="4">
    <source>
        <dbReference type="EMBL" id="TQF03935.1"/>
    </source>
</evidence>
<accession>A0A540W4H4</accession>
<evidence type="ECO:0000259" key="3">
    <source>
        <dbReference type="Pfam" id="PF20155"/>
    </source>
</evidence>
<dbReference type="OrthoDB" id="4629613at2"/>
<feature type="transmembrane region" description="Helical" evidence="1">
    <location>
        <begin position="910"/>
        <end position="931"/>
    </location>
</feature>
<keyword evidence="1" id="KW-0472">Membrane</keyword>
<feature type="transmembrane region" description="Helical" evidence="1">
    <location>
        <begin position="782"/>
        <end position="807"/>
    </location>
</feature>
<dbReference type="NCBIfam" id="TIGR02675">
    <property type="entry name" value="tape_meas_nterm"/>
    <property type="match status" value="1"/>
</dbReference>
<evidence type="ECO:0000259" key="2">
    <source>
        <dbReference type="Pfam" id="PF01464"/>
    </source>
</evidence>
<proteinExistence type="predicted"/>
<comment type="caution">
    <text evidence="4">The sequence shown here is derived from an EMBL/GenBank/DDBJ whole genome shotgun (WGS) entry which is preliminary data.</text>
</comment>
<dbReference type="InterPro" id="IPR053058">
    <property type="entry name" value="Mulikevirus_tape_measure"/>
</dbReference>
<keyword evidence="5" id="KW-1185">Reference proteome</keyword>
<sequence length="1468" mass="154271">MAGGTTARSAGVAYIDLAVGDAQALIDGITRIVRQAASTAQEELSRGFDVSGNVGSFQALVDAAATASADAAQSITGALTGAAQESSTSIGDSITNAVSEAATAASESLVSTLGDAGRQAGEQMALNFEEATQNFQLTFFDEEDIARATEQARLAAERAADEFARVLSMQMSHDFDASNASLGSVFSSFQLQGLTNDVRGFTDALTGGLRFAATGISQLREDLGSSITGGLESARSTMLAPLRTLTSTIDGALKFAGLSGGEAGGKAMSEAFSEFGKGITYSVGSWGIGFAIGNSISTGISSALSAAKSAIFDFNSQLQSAQISFGTLLGSDSAGSAMLNQIKQFALSTPYQFGDLIDASQKLLALGISANNIIPDLRGLGDATSALGGDSAKLNGVVQIFGEMQSKGQIMEANIRELQIRGIPALQILANEYGVSTTEFQKMVKSGKVMADDALPRLIDGLEKGTKSTQAMGGEMAKQSLTFKGSMSNLKDGLTQFAAGAGKPVFDLVNSLTAKLANFASGPKMQSLVAPISKDIAAGLKDFVGWLDKLGGYLMRAAPLVKDLVHNLVEFSILKQVFQAVGPVLLAVAQAIGAIGANKTAAEVIADLIEGFIFLKGAQEAWNAVMAITDALMEMNPLGLLVLGVSALVIGLTALYQHSKTFRDILADIGGVAGVVWSALVTGFDFVKGVVADAFGFVERIFKSIFDSGPARGFFSWLSAQFSFLRMVVVAEIGLVGAIFAWLYGNVFAPIGSAIVAAIQGVGAVFVWLWKNILSPVVDGIWFTLRLLFVIVTTLIVTPFLIAYHLLEPLLKALWHSFSFAFGEIGKLAVWLWKNALKPAFDWIGGLFSGQLSAAIVRFWRSDVEPAFRGIGEAGTWLWKNVFVPVGHGISDVLSWIGDGAVWLWKNVLFPAYVGIAVMIGALGAVFAWLWQNAIGPALSDIADGATWLWKNALEPAFHGIADSAQWLYINVLKPVFDGIGTAAKWVYDNALHPVFDDFVRGLQTVGDWAKKLYDDDIKPVFDKIGSVISGTLKDVKTGFDTAVSGINAAWSGLVDDLKGPVSFLVNTVYTNGIEEVWNYVADKVGIPKLPDAPHFATGGVVDGPQSAGDWIPIYATAGEGILTTGEMDALGGPSGFRALRAMLGGRKESSGDGHFNDGGIVGTLWGGIKSVVSAAGSGLGSLESFADRIVTGALQSVAKDMLKPVLGELGDMMPGPSTMLKSLVTGIPSALIDKLIGWFGQKDKTDQAQASAGIPTQVASWIDEAERYANVGSDWTPGLGTIIHYESGGDPNIVQQIQDVNSASHDPARGLMQTIMATFEAYRLPSLPDNVFDPVANIVAGIRYILARYGSIRNVPGLKSLAAGGPYVGYATGTNSAPPGWAWVGEQGPELLRFSGGEAVIPASRSLDLAKRWSAPQYSAPASGAVASAPPIVNVFIDGEKFDGRIRVQIEDNNNRLAQILNGGVIA</sequence>
<dbReference type="EMBL" id="VIGB01000003">
    <property type="protein sequence ID" value="TQF03935.1"/>
    <property type="molecule type" value="Genomic_DNA"/>
</dbReference>
<dbReference type="Proteomes" id="UP000319103">
    <property type="component" value="Unassembled WGS sequence"/>
</dbReference>
<dbReference type="InterPro" id="IPR023346">
    <property type="entry name" value="Lysozyme-like_dom_sf"/>
</dbReference>
<feature type="domain" description="Transglycosylase SLT" evidence="2">
    <location>
        <begin position="1276"/>
        <end position="1376"/>
    </location>
</feature>
<dbReference type="Gene3D" id="1.10.530.10">
    <property type="match status" value="1"/>
</dbReference>
<name>A0A540W4H4_9ACTN</name>
<dbReference type="PANTHER" id="PTHR38812:SF2">
    <property type="entry name" value="MU-LIKE PROPHAGE FLUMU PROTEIN GP42"/>
    <property type="match status" value="1"/>
</dbReference>
<keyword evidence="1" id="KW-1133">Transmembrane helix</keyword>
<evidence type="ECO:0000313" key="5">
    <source>
        <dbReference type="Proteomes" id="UP000319103"/>
    </source>
</evidence>
<dbReference type="Pfam" id="PF01464">
    <property type="entry name" value="SLT"/>
    <property type="match status" value="1"/>
</dbReference>
<dbReference type="Pfam" id="PF20155">
    <property type="entry name" value="TMP_3"/>
    <property type="match status" value="1"/>
</dbReference>
<feature type="transmembrane region" description="Helical" evidence="1">
    <location>
        <begin position="751"/>
        <end position="770"/>
    </location>
</feature>
<feature type="transmembrane region" description="Helical" evidence="1">
    <location>
        <begin position="724"/>
        <end position="745"/>
    </location>
</feature>
<evidence type="ECO:0000256" key="1">
    <source>
        <dbReference type="SAM" id="Phobius"/>
    </source>
</evidence>
<protein>
    <submittedName>
        <fullName evidence="4">Tape measure protein</fullName>
    </submittedName>
</protein>
<reference evidence="4 5" key="1">
    <citation type="submission" date="2019-06" db="EMBL/GenBank/DDBJ databases">
        <title>Description of Kitasatospora acidophila sp. nov. isolated from pine grove soil, and reclassification of Streptomyces novaecaesareae to Kitasatospora novaeceasareae comb. nov.</title>
        <authorList>
            <person name="Kim M.J."/>
        </authorList>
    </citation>
    <scope>NUCLEOTIDE SEQUENCE [LARGE SCALE GENOMIC DNA]</scope>
    <source>
        <strain evidence="4 5">MMS16-CNU292</strain>
    </source>
</reference>